<dbReference type="InterPro" id="IPR006439">
    <property type="entry name" value="HAD-SF_hydro_IA"/>
</dbReference>
<dbReference type="SUPFAM" id="SSF56784">
    <property type="entry name" value="HAD-like"/>
    <property type="match status" value="1"/>
</dbReference>
<evidence type="ECO:0000256" key="3">
    <source>
        <dbReference type="ARBA" id="ARBA00022801"/>
    </source>
</evidence>
<dbReference type="NCBIfam" id="TIGR01509">
    <property type="entry name" value="HAD-SF-IA-v3"/>
    <property type="match status" value="1"/>
</dbReference>
<dbReference type="PANTHER" id="PTHR46470:SF2">
    <property type="entry name" value="GLYCERALDEHYDE 3-PHOSPHATE PHOSPHATASE"/>
    <property type="match status" value="1"/>
</dbReference>
<dbReference type="InterPro" id="IPR051400">
    <property type="entry name" value="HAD-like_hydrolase"/>
</dbReference>
<dbReference type="PANTHER" id="PTHR46470">
    <property type="entry name" value="N-ACYLNEURAMINATE-9-PHOSPHATASE"/>
    <property type="match status" value="1"/>
</dbReference>
<dbReference type="Gene3D" id="3.40.50.1000">
    <property type="entry name" value="HAD superfamily/HAD-like"/>
    <property type="match status" value="1"/>
</dbReference>
<reference evidence="5" key="2">
    <citation type="submission" date="2021-04" db="EMBL/GenBank/DDBJ databases">
        <authorList>
            <person name="Gilroy R."/>
        </authorList>
    </citation>
    <scope>NUCLEOTIDE SEQUENCE</scope>
    <source>
        <strain evidence="5">CHK191-13928</strain>
    </source>
</reference>
<protein>
    <submittedName>
        <fullName evidence="5">HAD family hydrolase</fullName>
    </submittedName>
</protein>
<sequence length="234" mass="27323">MKKLIFDLDDTLYDLMEPFQKAHEELFQDQTDADPEALFMASRIYSDEAFYLVREGKLPKEEEFAYRIQKTYQEAGLSITREDALRFEKRYRHYQKHLHVPEGIQSMLNECVESGAVIGILTNGTEANQTKKMEVLGIRRWFEEESIFISDQVGATKPDPKAFLAVQKAMELDPKDTWFIGDTFEVDVDGAKNAGWHVIWFNHRRRKAPEESRKPDLEVQTMKELKEAVRKLIS</sequence>
<dbReference type="Proteomes" id="UP000886721">
    <property type="component" value="Unassembled WGS sequence"/>
</dbReference>
<keyword evidence="2" id="KW-0479">Metal-binding</keyword>
<reference evidence="5" key="1">
    <citation type="journal article" date="2021" name="PeerJ">
        <title>Extensive microbial diversity within the chicken gut microbiome revealed by metagenomics and culture.</title>
        <authorList>
            <person name="Gilroy R."/>
            <person name="Ravi A."/>
            <person name="Getino M."/>
            <person name="Pursley I."/>
            <person name="Horton D.L."/>
            <person name="Alikhan N.F."/>
            <person name="Baker D."/>
            <person name="Gharbi K."/>
            <person name="Hall N."/>
            <person name="Watson M."/>
            <person name="Adriaenssens E.M."/>
            <person name="Foster-Nyarko E."/>
            <person name="Jarju S."/>
            <person name="Secka A."/>
            <person name="Antonio M."/>
            <person name="Oren A."/>
            <person name="Chaudhuri R.R."/>
            <person name="La Ragione R."/>
            <person name="Hildebrand F."/>
            <person name="Pallen M.J."/>
        </authorList>
    </citation>
    <scope>NUCLEOTIDE SEQUENCE</scope>
    <source>
        <strain evidence="5">CHK191-13928</strain>
    </source>
</reference>
<dbReference type="GO" id="GO:0016791">
    <property type="term" value="F:phosphatase activity"/>
    <property type="evidence" value="ECO:0007669"/>
    <property type="project" value="TreeGrafter"/>
</dbReference>
<organism evidence="5 6">
    <name type="scientific">Candidatus Anaerostipes excrementavium</name>
    <dbReference type="NCBI Taxonomy" id="2838463"/>
    <lineage>
        <taxon>Bacteria</taxon>
        <taxon>Bacillati</taxon>
        <taxon>Bacillota</taxon>
        <taxon>Clostridia</taxon>
        <taxon>Lachnospirales</taxon>
        <taxon>Lachnospiraceae</taxon>
        <taxon>Anaerostipes</taxon>
    </lineage>
</organism>
<evidence type="ECO:0000256" key="1">
    <source>
        <dbReference type="ARBA" id="ARBA00001946"/>
    </source>
</evidence>
<dbReference type="Pfam" id="PF13419">
    <property type="entry name" value="HAD_2"/>
    <property type="match status" value="1"/>
</dbReference>
<dbReference type="EMBL" id="DXEM01000001">
    <property type="protein sequence ID" value="HIX66556.1"/>
    <property type="molecule type" value="Genomic_DNA"/>
</dbReference>
<dbReference type="InterPro" id="IPR023198">
    <property type="entry name" value="PGP-like_dom2"/>
</dbReference>
<dbReference type="InterPro" id="IPR041492">
    <property type="entry name" value="HAD_2"/>
</dbReference>
<dbReference type="GO" id="GO:0046872">
    <property type="term" value="F:metal ion binding"/>
    <property type="evidence" value="ECO:0007669"/>
    <property type="project" value="UniProtKB-KW"/>
</dbReference>
<gene>
    <name evidence="5" type="ORF">H9735_00345</name>
</gene>
<keyword evidence="3 5" id="KW-0378">Hydrolase</keyword>
<dbReference type="Gene3D" id="1.10.150.240">
    <property type="entry name" value="Putative phosphatase, domain 2"/>
    <property type="match status" value="1"/>
</dbReference>
<dbReference type="InterPro" id="IPR006549">
    <property type="entry name" value="HAD-SF_hydro_IIIA"/>
</dbReference>
<evidence type="ECO:0000313" key="6">
    <source>
        <dbReference type="Proteomes" id="UP000886721"/>
    </source>
</evidence>
<dbReference type="AlphaFoldDB" id="A0A9D1WTH8"/>
<dbReference type="SFLD" id="SFLDG01135">
    <property type="entry name" value="C1.5.6:_HAD__Beta-PGM__Phospha"/>
    <property type="match status" value="1"/>
</dbReference>
<dbReference type="InterPro" id="IPR023214">
    <property type="entry name" value="HAD_sf"/>
</dbReference>
<name>A0A9D1WTH8_9FIRM</name>
<dbReference type="SFLD" id="SFLDS00003">
    <property type="entry name" value="Haloacid_Dehalogenase"/>
    <property type="match status" value="1"/>
</dbReference>
<dbReference type="SFLD" id="SFLDG01129">
    <property type="entry name" value="C1.5:_HAD__Beta-PGM__Phosphata"/>
    <property type="match status" value="1"/>
</dbReference>
<comment type="caution">
    <text evidence="5">The sequence shown here is derived from an EMBL/GenBank/DDBJ whole genome shotgun (WGS) entry which is preliminary data.</text>
</comment>
<accession>A0A9D1WTH8</accession>
<dbReference type="NCBIfam" id="TIGR01549">
    <property type="entry name" value="HAD-SF-IA-v1"/>
    <property type="match status" value="1"/>
</dbReference>
<dbReference type="NCBIfam" id="TIGR01662">
    <property type="entry name" value="HAD-SF-IIIA"/>
    <property type="match status" value="1"/>
</dbReference>
<proteinExistence type="predicted"/>
<dbReference type="InterPro" id="IPR036412">
    <property type="entry name" value="HAD-like_sf"/>
</dbReference>
<evidence type="ECO:0000256" key="2">
    <source>
        <dbReference type="ARBA" id="ARBA00022723"/>
    </source>
</evidence>
<evidence type="ECO:0000256" key="4">
    <source>
        <dbReference type="ARBA" id="ARBA00022842"/>
    </source>
</evidence>
<comment type="cofactor">
    <cofactor evidence="1">
        <name>Mg(2+)</name>
        <dbReference type="ChEBI" id="CHEBI:18420"/>
    </cofactor>
</comment>
<keyword evidence="4" id="KW-0460">Magnesium</keyword>
<dbReference type="GO" id="GO:0044281">
    <property type="term" value="P:small molecule metabolic process"/>
    <property type="evidence" value="ECO:0007669"/>
    <property type="project" value="UniProtKB-ARBA"/>
</dbReference>
<evidence type="ECO:0000313" key="5">
    <source>
        <dbReference type="EMBL" id="HIX66556.1"/>
    </source>
</evidence>